<dbReference type="GO" id="GO:0016740">
    <property type="term" value="F:transferase activity"/>
    <property type="evidence" value="ECO:0007669"/>
    <property type="project" value="UniProtKB-KW"/>
</dbReference>
<evidence type="ECO:0000313" key="2">
    <source>
        <dbReference type="EMBL" id="SBT67609.1"/>
    </source>
</evidence>
<dbReference type="EMBL" id="FLRH01000004">
    <property type="protein sequence ID" value="SBT67609.1"/>
    <property type="molecule type" value="Genomic_DNA"/>
</dbReference>
<evidence type="ECO:0000313" key="3">
    <source>
        <dbReference type="Proteomes" id="UP000199558"/>
    </source>
</evidence>
<accession>A0A1A9BF73</accession>
<protein>
    <submittedName>
        <fullName evidence="2">Nucleotidyl transferase</fullName>
    </submittedName>
</protein>
<name>A0A1A9BF73_9ACTN</name>
<dbReference type="SUPFAM" id="SSF53448">
    <property type="entry name" value="Nucleotide-diphospho-sugar transferases"/>
    <property type="match status" value="1"/>
</dbReference>
<dbReference type="InterPro" id="IPR029044">
    <property type="entry name" value="Nucleotide-diphossugar_trans"/>
</dbReference>
<dbReference type="InterPro" id="IPR050486">
    <property type="entry name" value="Mannose-1P_guanyltransferase"/>
</dbReference>
<dbReference type="AlphaFoldDB" id="A0A1A9BF73"/>
<dbReference type="Gene3D" id="3.90.550.10">
    <property type="entry name" value="Spore Coat Polysaccharide Biosynthesis Protein SpsA, Chain A"/>
    <property type="match status" value="1"/>
</dbReference>
<keyword evidence="3" id="KW-1185">Reference proteome</keyword>
<dbReference type="Proteomes" id="UP000199558">
    <property type="component" value="Unassembled WGS sequence"/>
</dbReference>
<proteinExistence type="predicted"/>
<keyword evidence="2" id="KW-0808">Transferase</keyword>
<dbReference type="Pfam" id="PF00483">
    <property type="entry name" value="NTP_transferase"/>
    <property type="match status" value="1"/>
</dbReference>
<reference evidence="3" key="1">
    <citation type="submission" date="2016-06" db="EMBL/GenBank/DDBJ databases">
        <authorList>
            <person name="Varghese N."/>
            <person name="Submissions Spin"/>
        </authorList>
    </citation>
    <scope>NUCLEOTIDE SEQUENCE [LARGE SCALE GENOMIC DNA]</scope>
    <source>
        <strain evidence="3">DSM 45794</strain>
    </source>
</reference>
<evidence type="ECO:0000259" key="1">
    <source>
        <dbReference type="Pfam" id="PF00483"/>
    </source>
</evidence>
<dbReference type="PANTHER" id="PTHR22572">
    <property type="entry name" value="SUGAR-1-PHOSPHATE GUANYL TRANSFERASE"/>
    <property type="match status" value="1"/>
</dbReference>
<dbReference type="InterPro" id="IPR005835">
    <property type="entry name" value="NTP_transferase_dom"/>
</dbReference>
<dbReference type="RefSeq" id="WP_091578527.1">
    <property type="nucleotide sequence ID" value="NZ_FLRH01000004.1"/>
</dbReference>
<gene>
    <name evidence="2" type="ORF">GA0070622_4672</name>
</gene>
<dbReference type="OrthoDB" id="9803871at2"/>
<dbReference type="STRING" id="946078.GA0070622_4672"/>
<sequence>MHVVIMAGGAGVRLRPYTSTLPKPLVPIGESYAILEIVLRQLADRGFSHVTLAINHLGALIRAFVGDGSRFGLNVDYVEEDKPLSTIGPLFGIRHRLPEHFLVMNGDVLTDLDYADLLATHARSGAPLTVATYRRTVKIDFGVLELAGDKITSFAEKPVLHYRVSMGVYGLSRSTIAHYPVGQPFGFDQLVLDLLGRGEPPAGYEFDGYWLDIGRPEDYDEANRCFADVRDMLLPAGAPTRA</sequence>
<organism evidence="2 3">
    <name type="scientific">Micromonospora sediminicola</name>
    <dbReference type="NCBI Taxonomy" id="946078"/>
    <lineage>
        <taxon>Bacteria</taxon>
        <taxon>Bacillati</taxon>
        <taxon>Actinomycetota</taxon>
        <taxon>Actinomycetes</taxon>
        <taxon>Micromonosporales</taxon>
        <taxon>Micromonosporaceae</taxon>
        <taxon>Micromonospora</taxon>
    </lineage>
</organism>
<feature type="domain" description="Nucleotidyl transferase" evidence="1">
    <location>
        <begin position="3"/>
        <end position="224"/>
    </location>
</feature>